<evidence type="ECO:0008006" key="6">
    <source>
        <dbReference type="Google" id="ProtNLM"/>
    </source>
</evidence>
<dbReference type="OrthoDB" id="2988583at2"/>
<keyword evidence="3" id="KW-0472">Membrane</keyword>
<feature type="region of interest" description="Disordered" evidence="2">
    <location>
        <begin position="121"/>
        <end position="156"/>
    </location>
</feature>
<evidence type="ECO:0000256" key="3">
    <source>
        <dbReference type="SAM" id="Phobius"/>
    </source>
</evidence>
<keyword evidence="3" id="KW-0812">Transmembrane</keyword>
<evidence type="ECO:0000313" key="4">
    <source>
        <dbReference type="EMBL" id="RRJ66668.1"/>
    </source>
</evidence>
<reference evidence="4 5" key="1">
    <citation type="submission" date="2018-11" db="EMBL/GenBank/DDBJ databases">
        <title>Genome sequencing of Paenibacillus sp. KCOM 3021 (= ChDC PVNT-B20).</title>
        <authorList>
            <person name="Kook J.-K."/>
            <person name="Park S.-N."/>
            <person name="Lim Y.K."/>
        </authorList>
    </citation>
    <scope>NUCLEOTIDE SEQUENCE [LARGE SCALE GENOMIC DNA]</scope>
    <source>
        <strain evidence="4 5">KCOM 3021</strain>
    </source>
</reference>
<sequence>MAYSRGNLAVKEKSAERKYPSQRYRETTKVVTRRSTLPVREKLLYMVTIIFCVAVMAGLLWQNVTLYNIKRQMFNLNTDIQAMSAEIKELSVKKEKLEEQIPEEAAKLGYVEPEEEGFHVQVPAGASSAATPDDSAETDGSLEETGNADGLTAIRK</sequence>
<dbReference type="Proteomes" id="UP000267017">
    <property type="component" value="Unassembled WGS sequence"/>
</dbReference>
<proteinExistence type="predicted"/>
<dbReference type="AlphaFoldDB" id="A0A3P3UAN3"/>
<organism evidence="4 5">
    <name type="scientific">Paenibacillus oralis</name>
    <dbReference type="NCBI Taxonomy" id="2490856"/>
    <lineage>
        <taxon>Bacteria</taxon>
        <taxon>Bacillati</taxon>
        <taxon>Bacillota</taxon>
        <taxon>Bacilli</taxon>
        <taxon>Bacillales</taxon>
        <taxon>Paenibacillaceae</taxon>
        <taxon>Paenibacillus</taxon>
    </lineage>
</organism>
<comment type="caution">
    <text evidence="4">The sequence shown here is derived from an EMBL/GenBank/DDBJ whole genome shotgun (WGS) entry which is preliminary data.</text>
</comment>
<evidence type="ECO:0000256" key="1">
    <source>
        <dbReference type="SAM" id="Coils"/>
    </source>
</evidence>
<keyword evidence="5" id="KW-1185">Reference proteome</keyword>
<evidence type="ECO:0000313" key="5">
    <source>
        <dbReference type="Proteomes" id="UP000267017"/>
    </source>
</evidence>
<keyword evidence="3" id="KW-1133">Transmembrane helix</keyword>
<feature type="transmembrane region" description="Helical" evidence="3">
    <location>
        <begin position="43"/>
        <end position="61"/>
    </location>
</feature>
<protein>
    <recommendedName>
        <fullName evidence="6">Cell division protein FtsL</fullName>
    </recommendedName>
</protein>
<evidence type="ECO:0000256" key="2">
    <source>
        <dbReference type="SAM" id="MobiDB-lite"/>
    </source>
</evidence>
<accession>A0A3P3UAN3</accession>
<feature type="coiled-coil region" evidence="1">
    <location>
        <begin position="80"/>
        <end position="107"/>
    </location>
</feature>
<dbReference type="EMBL" id="RRCN01000001">
    <property type="protein sequence ID" value="RRJ66668.1"/>
    <property type="molecule type" value="Genomic_DNA"/>
</dbReference>
<gene>
    <name evidence="4" type="ORF">EHV15_29875</name>
</gene>
<name>A0A3P3UAN3_9BACL</name>
<keyword evidence="1" id="KW-0175">Coiled coil</keyword>
<dbReference type="RefSeq" id="WP_128634456.1">
    <property type="nucleotide sequence ID" value="NZ_RRCN01000001.1"/>
</dbReference>